<protein>
    <submittedName>
        <fullName evidence="1">Uncharacterized protein</fullName>
    </submittedName>
</protein>
<gene>
    <name evidence="1" type="ORF">AK812_SmicGene45898</name>
</gene>
<keyword evidence="2" id="KW-1185">Reference proteome</keyword>
<comment type="caution">
    <text evidence="1">The sequence shown here is derived from an EMBL/GenBank/DDBJ whole genome shotgun (WGS) entry which is preliminary data.</text>
</comment>
<reference evidence="1 2" key="1">
    <citation type="submission" date="2016-02" db="EMBL/GenBank/DDBJ databases">
        <title>Genome analysis of coral dinoflagellate symbionts highlights evolutionary adaptations to a symbiotic lifestyle.</title>
        <authorList>
            <person name="Aranda M."/>
            <person name="Li Y."/>
            <person name="Liew Y.J."/>
            <person name="Baumgarten S."/>
            <person name="Simakov O."/>
            <person name="Wilson M."/>
            <person name="Piel J."/>
            <person name="Ashoor H."/>
            <person name="Bougouffa S."/>
            <person name="Bajic V.B."/>
            <person name="Ryu T."/>
            <person name="Ravasi T."/>
            <person name="Bayer T."/>
            <person name="Micklem G."/>
            <person name="Kim H."/>
            <person name="Bhak J."/>
            <person name="Lajeunesse T.C."/>
            <person name="Voolstra C.R."/>
        </authorList>
    </citation>
    <scope>NUCLEOTIDE SEQUENCE [LARGE SCALE GENOMIC DNA]</scope>
    <source>
        <strain evidence="1 2">CCMP2467</strain>
    </source>
</reference>
<dbReference type="AlphaFoldDB" id="A0A1Q9BV31"/>
<dbReference type="Proteomes" id="UP000186817">
    <property type="component" value="Unassembled WGS sequence"/>
</dbReference>
<evidence type="ECO:0000313" key="2">
    <source>
        <dbReference type="Proteomes" id="UP000186817"/>
    </source>
</evidence>
<accession>A0A1Q9BV31</accession>
<organism evidence="1 2">
    <name type="scientific">Symbiodinium microadriaticum</name>
    <name type="common">Dinoflagellate</name>
    <name type="synonym">Zooxanthella microadriatica</name>
    <dbReference type="NCBI Taxonomy" id="2951"/>
    <lineage>
        <taxon>Eukaryota</taxon>
        <taxon>Sar</taxon>
        <taxon>Alveolata</taxon>
        <taxon>Dinophyceae</taxon>
        <taxon>Suessiales</taxon>
        <taxon>Symbiodiniaceae</taxon>
        <taxon>Symbiodinium</taxon>
    </lineage>
</organism>
<name>A0A1Q9BV31_SYMMI</name>
<sequence length="165" mass="18642">MTESEMNELPSLAAAHETRQGTTLPLQVPIVEQFEGSKTRLHLQCQEPLIPMPPPVNWADLERLLEANFEELTLEWWAGHRICECLAEEAAYLLQLGIDGHSLEQWGFDDKVCPLCKVEATWQHVLLECRYWTGRHPEPPAGGPDSADARLRVVAFALLAFTKDN</sequence>
<proteinExistence type="predicted"/>
<feature type="non-terminal residue" evidence="1">
    <location>
        <position position="165"/>
    </location>
</feature>
<evidence type="ECO:0000313" key="1">
    <source>
        <dbReference type="EMBL" id="OLP74529.1"/>
    </source>
</evidence>
<dbReference type="EMBL" id="LSRX01003581">
    <property type="protein sequence ID" value="OLP74529.1"/>
    <property type="molecule type" value="Genomic_DNA"/>
</dbReference>